<dbReference type="Proteomes" id="UP001057402">
    <property type="component" value="Chromosome 3"/>
</dbReference>
<evidence type="ECO:0000313" key="2">
    <source>
        <dbReference type="Proteomes" id="UP001057402"/>
    </source>
</evidence>
<protein>
    <submittedName>
        <fullName evidence="1">Uncharacterized protein</fullName>
    </submittedName>
</protein>
<gene>
    <name evidence="1" type="ORF">MLD38_009822</name>
</gene>
<keyword evidence="2" id="KW-1185">Reference proteome</keyword>
<dbReference type="EMBL" id="CM042882">
    <property type="protein sequence ID" value="KAI4384051.1"/>
    <property type="molecule type" value="Genomic_DNA"/>
</dbReference>
<comment type="caution">
    <text evidence="1">The sequence shown here is derived from an EMBL/GenBank/DDBJ whole genome shotgun (WGS) entry which is preliminary data.</text>
</comment>
<sequence length="452" mass="48614">MCKSRASVNASPPSKRGASSARSNTSASAPSLSNIKHYLPESPHIYPLSHLLPPSSSSSPSLLTPSSTWHSVLPGTDRRITVTPRKLRRPVTPAQLQLLLSVICRSHHSSIVSLVGASVSGNYVYLVYEFVKGATLSDCLRNRLNPGFTVLSSWMSRVQIASDVAHGLDYMHHCTGTGGGQSGFVHNHISSESVIVVEPSLNARICDFGAAELCGEVELEFGFGTEEAELASSCRSGDLILGNSIGSDRGNSSSNQKVLLGLDIDESELGKKTGHSANLDDVAKVSIGGGDRDQKVVLKRSKSRGVKLEGIRGYMAPEYVASGIPMQKSDVYAFGVVLLELLSGEEALRYVFDEANEGVYSRVSVVESARGAARGGTAGVRRWMDKRLKDSYPVDVAEKMMRLALECVGDDASKRPDMGHIAVLISKLYLESKNWAEKFSLPVDFSVSMAPR</sequence>
<evidence type="ECO:0000313" key="1">
    <source>
        <dbReference type="EMBL" id="KAI4384051.1"/>
    </source>
</evidence>
<accession>A0ACB9S1U4</accession>
<reference evidence="2" key="1">
    <citation type="journal article" date="2023" name="Front. Plant Sci.">
        <title>Chromosomal-level genome assembly of Melastoma candidum provides insights into trichome evolution.</title>
        <authorList>
            <person name="Zhong Y."/>
            <person name="Wu W."/>
            <person name="Sun C."/>
            <person name="Zou P."/>
            <person name="Liu Y."/>
            <person name="Dai S."/>
            <person name="Zhou R."/>
        </authorList>
    </citation>
    <scope>NUCLEOTIDE SEQUENCE [LARGE SCALE GENOMIC DNA]</scope>
</reference>
<organism evidence="1 2">
    <name type="scientific">Melastoma candidum</name>
    <dbReference type="NCBI Taxonomy" id="119954"/>
    <lineage>
        <taxon>Eukaryota</taxon>
        <taxon>Viridiplantae</taxon>
        <taxon>Streptophyta</taxon>
        <taxon>Embryophyta</taxon>
        <taxon>Tracheophyta</taxon>
        <taxon>Spermatophyta</taxon>
        <taxon>Magnoliopsida</taxon>
        <taxon>eudicotyledons</taxon>
        <taxon>Gunneridae</taxon>
        <taxon>Pentapetalae</taxon>
        <taxon>rosids</taxon>
        <taxon>malvids</taxon>
        <taxon>Myrtales</taxon>
        <taxon>Melastomataceae</taxon>
        <taxon>Melastomatoideae</taxon>
        <taxon>Melastomateae</taxon>
        <taxon>Melastoma</taxon>
    </lineage>
</organism>
<name>A0ACB9S1U4_9MYRT</name>
<proteinExistence type="predicted"/>